<accession>A0ABT5VKX4</accession>
<feature type="binding site" evidence="10">
    <location>
        <position position="15"/>
    </location>
    <ligand>
        <name>GTP</name>
        <dbReference type="ChEBI" id="CHEBI:37565"/>
    </ligand>
</feature>
<evidence type="ECO:0000256" key="9">
    <source>
        <dbReference type="ARBA" id="ARBA00023239"/>
    </source>
</evidence>
<dbReference type="Proteomes" id="UP001148125">
    <property type="component" value="Unassembled WGS sequence"/>
</dbReference>
<feature type="binding site" evidence="10">
    <location>
        <position position="157"/>
    </location>
    <ligand>
        <name>GTP</name>
        <dbReference type="ChEBI" id="CHEBI:37565"/>
    </ligand>
</feature>
<evidence type="ECO:0000256" key="3">
    <source>
        <dbReference type="ARBA" id="ARBA00022723"/>
    </source>
</evidence>
<dbReference type="SMART" id="SM00729">
    <property type="entry name" value="Elp3"/>
    <property type="match status" value="1"/>
</dbReference>
<dbReference type="InterPro" id="IPR013785">
    <property type="entry name" value="Aldolase_TIM"/>
</dbReference>
<proteinExistence type="inferred from homology"/>
<dbReference type="SFLD" id="SFLDG01067">
    <property type="entry name" value="SPASM/twitch_domain_containing"/>
    <property type="match status" value="1"/>
</dbReference>
<dbReference type="Pfam" id="PF04055">
    <property type="entry name" value="Radical_SAM"/>
    <property type="match status" value="1"/>
</dbReference>
<reference evidence="12" key="1">
    <citation type="submission" date="2024-05" db="EMBL/GenBank/DDBJ databases">
        <title>Alkalihalobacillus sp. strain MEB203 novel alkaliphilic bacterium from Lonar Lake, India.</title>
        <authorList>
            <person name="Joshi A."/>
            <person name="Thite S."/>
            <person name="Mengade P."/>
        </authorList>
    </citation>
    <scope>NUCLEOTIDE SEQUENCE</scope>
    <source>
        <strain evidence="12">MEB 203</strain>
    </source>
</reference>
<dbReference type="NCBIfam" id="NF001199">
    <property type="entry name" value="PRK00164.2-1"/>
    <property type="match status" value="1"/>
</dbReference>
<dbReference type="InterPro" id="IPR006638">
    <property type="entry name" value="Elp3/MiaA/NifB-like_rSAM"/>
</dbReference>
<dbReference type="Pfam" id="PF06463">
    <property type="entry name" value="Mob_synth_C"/>
    <property type="match status" value="1"/>
</dbReference>
<feature type="binding site" evidence="10">
    <location>
        <position position="69"/>
    </location>
    <ligand>
        <name>S-adenosyl-L-methionine</name>
        <dbReference type="ChEBI" id="CHEBI:59789"/>
    </ligand>
</feature>
<dbReference type="InterPro" id="IPR013483">
    <property type="entry name" value="MoaA"/>
</dbReference>
<dbReference type="SFLD" id="SFLDS00029">
    <property type="entry name" value="Radical_SAM"/>
    <property type="match status" value="1"/>
</dbReference>
<evidence type="ECO:0000256" key="8">
    <source>
        <dbReference type="ARBA" id="ARBA00023150"/>
    </source>
</evidence>
<dbReference type="InterPro" id="IPR010505">
    <property type="entry name" value="MoaA_twitch"/>
</dbReference>
<keyword evidence="6 10" id="KW-0411">Iron-sulfur</keyword>
<keyword evidence="8 10" id="KW-0501">Molybdenum cofactor biosynthesis</keyword>
<dbReference type="EMBL" id="JAOTPO010000023">
    <property type="protein sequence ID" value="MDE5415920.1"/>
    <property type="molecule type" value="Genomic_DNA"/>
</dbReference>
<protein>
    <recommendedName>
        <fullName evidence="10">GTP 3',8-cyclase</fullName>
        <ecNumber evidence="10">4.1.99.22</ecNumber>
    </recommendedName>
    <alternativeName>
        <fullName evidence="10">Molybdenum cofactor biosynthesis protein A</fullName>
    </alternativeName>
</protein>
<keyword evidence="4 10" id="KW-0547">Nucleotide-binding</keyword>
<evidence type="ECO:0000313" key="13">
    <source>
        <dbReference type="Proteomes" id="UP001148125"/>
    </source>
</evidence>
<dbReference type="HAMAP" id="MF_01225_B">
    <property type="entry name" value="MoaA_B"/>
    <property type="match status" value="1"/>
</dbReference>
<evidence type="ECO:0000256" key="6">
    <source>
        <dbReference type="ARBA" id="ARBA00023014"/>
    </source>
</evidence>
<keyword evidence="5 10" id="KW-0408">Iron</keyword>
<dbReference type="Gene3D" id="3.20.20.70">
    <property type="entry name" value="Aldolase class I"/>
    <property type="match status" value="1"/>
</dbReference>
<dbReference type="PROSITE" id="PS51918">
    <property type="entry name" value="RADICAL_SAM"/>
    <property type="match status" value="1"/>
</dbReference>
<comment type="cofactor">
    <cofactor evidence="10">
        <name>[4Fe-4S] cluster</name>
        <dbReference type="ChEBI" id="CHEBI:49883"/>
    </cofactor>
    <text evidence="10">Binds 2 [4Fe-4S] clusters. Binds 1 [4Fe-4S] cluster coordinated with 3 cysteines and an exchangeable S-adenosyl-L-methionine and 1 [4Fe-4S] cluster coordinated with 3 cysteines and the GTP-derived substrate.</text>
</comment>
<organism evidence="12 13">
    <name type="scientific">Alkalihalobacterium chitinilyticum</name>
    <dbReference type="NCBI Taxonomy" id="2980103"/>
    <lineage>
        <taxon>Bacteria</taxon>
        <taxon>Bacillati</taxon>
        <taxon>Bacillota</taxon>
        <taxon>Bacilli</taxon>
        <taxon>Bacillales</taxon>
        <taxon>Bacillaceae</taxon>
        <taxon>Alkalihalobacterium</taxon>
    </lineage>
</organism>
<dbReference type="InterPro" id="IPR007197">
    <property type="entry name" value="rSAM"/>
</dbReference>
<feature type="binding site" evidence="10">
    <location>
        <begin position="260"/>
        <end position="262"/>
    </location>
    <ligand>
        <name>GTP</name>
        <dbReference type="ChEBI" id="CHEBI:37565"/>
    </ligand>
</feature>
<dbReference type="NCBIfam" id="TIGR02666">
    <property type="entry name" value="moaA"/>
    <property type="match status" value="1"/>
</dbReference>
<feature type="binding site" evidence="10">
    <location>
        <position position="120"/>
    </location>
    <ligand>
        <name>S-adenosyl-L-methionine</name>
        <dbReference type="ChEBI" id="CHEBI:59789"/>
    </ligand>
</feature>
<feature type="binding site" evidence="10">
    <location>
        <position position="26"/>
    </location>
    <ligand>
        <name>[4Fe-4S] cluster</name>
        <dbReference type="ChEBI" id="CHEBI:49883"/>
        <label>1</label>
        <note>4Fe-4S-S-AdoMet</note>
    </ligand>
</feature>
<keyword evidence="3 10" id="KW-0479">Metal-binding</keyword>
<dbReference type="CDD" id="cd21117">
    <property type="entry name" value="Twitch_MoaA"/>
    <property type="match status" value="1"/>
</dbReference>
<dbReference type="PANTHER" id="PTHR22960:SF0">
    <property type="entry name" value="MOLYBDENUM COFACTOR BIOSYNTHESIS PROTEIN 1"/>
    <property type="match status" value="1"/>
</dbReference>
<comment type="function">
    <text evidence="10">Catalyzes the cyclization of GTP to (8S)-3',8-cyclo-7,8-dihydroguanosine 5'-triphosphate.</text>
</comment>
<keyword evidence="9 10" id="KW-0456">Lyase</keyword>
<evidence type="ECO:0000256" key="2">
    <source>
        <dbReference type="ARBA" id="ARBA00022691"/>
    </source>
</evidence>
<name>A0ABT5VKX4_9BACI</name>
<dbReference type="SFLD" id="SFLDG01383">
    <property type="entry name" value="cyclic_pyranopterin_phosphate"/>
    <property type="match status" value="1"/>
</dbReference>
<evidence type="ECO:0000256" key="4">
    <source>
        <dbReference type="ARBA" id="ARBA00022741"/>
    </source>
</evidence>
<dbReference type="InterPro" id="IPR050105">
    <property type="entry name" value="MoCo_biosynth_MoaA/MoaC"/>
</dbReference>
<feature type="binding site" evidence="10">
    <location>
        <position position="255"/>
    </location>
    <ligand>
        <name>[4Fe-4S] cluster</name>
        <dbReference type="ChEBI" id="CHEBI:49883"/>
        <label>2</label>
        <note>4Fe-4S-substrate</note>
    </ligand>
</feature>
<evidence type="ECO:0000256" key="7">
    <source>
        <dbReference type="ARBA" id="ARBA00023134"/>
    </source>
</evidence>
<feature type="binding site" evidence="10">
    <location>
        <position position="258"/>
    </location>
    <ligand>
        <name>[4Fe-4S] cluster</name>
        <dbReference type="ChEBI" id="CHEBI:49883"/>
        <label>2</label>
        <note>4Fe-4S-substrate</note>
    </ligand>
</feature>
<evidence type="ECO:0000259" key="11">
    <source>
        <dbReference type="PROSITE" id="PS51918"/>
    </source>
</evidence>
<feature type="binding site" evidence="10">
    <location>
        <position position="22"/>
    </location>
    <ligand>
        <name>[4Fe-4S] cluster</name>
        <dbReference type="ChEBI" id="CHEBI:49883"/>
        <label>1</label>
        <note>4Fe-4S-S-AdoMet</note>
    </ligand>
</feature>
<feature type="binding site" evidence="10">
    <location>
        <position position="96"/>
    </location>
    <ligand>
        <name>GTP</name>
        <dbReference type="ChEBI" id="CHEBI:37565"/>
    </ligand>
</feature>
<dbReference type="GO" id="GO:0061798">
    <property type="term" value="F:GTP 3',8'-cyclase activity"/>
    <property type="evidence" value="ECO:0007669"/>
    <property type="project" value="UniProtKB-EC"/>
</dbReference>
<gene>
    <name evidence="10 12" type="primary">moaA</name>
    <name evidence="12" type="ORF">N7Z68_21450</name>
</gene>
<evidence type="ECO:0000256" key="10">
    <source>
        <dbReference type="HAMAP-Rule" id="MF_01225"/>
    </source>
</evidence>
<dbReference type="InterPro" id="IPR040064">
    <property type="entry name" value="MoaA-like"/>
</dbReference>
<feature type="domain" description="Radical SAM core" evidence="11">
    <location>
        <begin position="6"/>
        <end position="220"/>
    </location>
</feature>
<comment type="caution">
    <text evidence="12">The sequence shown here is derived from an EMBL/GenBank/DDBJ whole genome shotgun (WGS) entry which is preliminary data.</text>
</comment>
<evidence type="ECO:0000256" key="1">
    <source>
        <dbReference type="ARBA" id="ARBA00022485"/>
    </source>
</evidence>
<dbReference type="EC" id="4.1.99.22" evidence="10"/>
<keyword evidence="13" id="KW-1185">Reference proteome</keyword>
<keyword evidence="1 10" id="KW-0004">4Fe-4S</keyword>
<dbReference type="RefSeq" id="WP_275120510.1">
    <property type="nucleotide sequence ID" value="NZ_JAOTPO010000023.1"/>
</dbReference>
<keyword evidence="7 10" id="KW-0342">GTP-binding</keyword>
<dbReference type="InterPro" id="IPR058240">
    <property type="entry name" value="rSAM_sf"/>
</dbReference>
<dbReference type="CDD" id="cd01335">
    <property type="entry name" value="Radical_SAM"/>
    <property type="match status" value="1"/>
</dbReference>
<comment type="similarity">
    <text evidence="10">Belongs to the radical SAM superfamily. MoaA family.</text>
</comment>
<dbReference type="PANTHER" id="PTHR22960">
    <property type="entry name" value="MOLYBDOPTERIN COFACTOR SYNTHESIS PROTEIN A"/>
    <property type="match status" value="1"/>
</dbReference>
<dbReference type="SFLD" id="SFLDG01386">
    <property type="entry name" value="main_SPASM_domain-containing"/>
    <property type="match status" value="1"/>
</dbReference>
<comment type="pathway">
    <text evidence="10">Cofactor biosynthesis; molybdopterin biosynthesis.</text>
</comment>
<evidence type="ECO:0000256" key="5">
    <source>
        <dbReference type="ARBA" id="ARBA00023004"/>
    </source>
</evidence>
<comment type="subunit">
    <text evidence="10">Monomer and homodimer.</text>
</comment>
<feature type="binding site" evidence="10">
    <location>
        <position position="272"/>
    </location>
    <ligand>
        <name>[4Fe-4S] cluster</name>
        <dbReference type="ChEBI" id="CHEBI:49883"/>
        <label>2</label>
        <note>4Fe-4S-substrate</note>
    </ligand>
</feature>
<feature type="binding site" evidence="10">
    <location>
        <position position="65"/>
    </location>
    <ligand>
        <name>GTP</name>
        <dbReference type="ChEBI" id="CHEBI:37565"/>
    </ligand>
</feature>
<comment type="catalytic activity">
    <reaction evidence="10">
        <text>GTP + AH2 + S-adenosyl-L-methionine = (8S)-3',8-cyclo-7,8-dihydroguanosine 5'-triphosphate + 5'-deoxyadenosine + L-methionine + A + H(+)</text>
        <dbReference type="Rhea" id="RHEA:49576"/>
        <dbReference type="ChEBI" id="CHEBI:13193"/>
        <dbReference type="ChEBI" id="CHEBI:15378"/>
        <dbReference type="ChEBI" id="CHEBI:17319"/>
        <dbReference type="ChEBI" id="CHEBI:17499"/>
        <dbReference type="ChEBI" id="CHEBI:37565"/>
        <dbReference type="ChEBI" id="CHEBI:57844"/>
        <dbReference type="ChEBI" id="CHEBI:59789"/>
        <dbReference type="ChEBI" id="CHEBI:131766"/>
        <dbReference type="EC" id="4.1.99.22"/>
    </reaction>
</comment>
<evidence type="ECO:0000313" key="12">
    <source>
        <dbReference type="EMBL" id="MDE5415920.1"/>
    </source>
</evidence>
<dbReference type="SUPFAM" id="SSF102114">
    <property type="entry name" value="Radical SAM enzymes"/>
    <property type="match status" value="1"/>
</dbReference>
<feature type="binding site" evidence="10">
    <location>
        <position position="29"/>
    </location>
    <ligand>
        <name>[4Fe-4S] cluster</name>
        <dbReference type="ChEBI" id="CHEBI:49883"/>
        <label>1</label>
        <note>4Fe-4S-S-AdoMet</note>
    </ligand>
</feature>
<feature type="binding site" evidence="10">
    <location>
        <position position="28"/>
    </location>
    <ligand>
        <name>S-adenosyl-L-methionine</name>
        <dbReference type="ChEBI" id="CHEBI:59789"/>
    </ligand>
</feature>
<feature type="binding site" evidence="10">
    <location>
        <position position="191"/>
    </location>
    <ligand>
        <name>S-adenosyl-L-methionine</name>
        <dbReference type="ChEBI" id="CHEBI:59789"/>
    </ligand>
</feature>
<sequence length="328" mass="37051">MNLVDRFDRKHDYLRISVTDRCNLLCHYCVPNGVHDCTSFQHLLTDDEIVNIVQAGAQLGIKKIRITGGEPLVRKGLPALIGRLKEIHGIEDIALTTNGIFLAKYAQALKNAGLNRINISLDTLNEEKYTKITRNGKLKDVLEGIQAAIDHQLHPIKLNVVLLKDYNVDEIETFLKWTMKENIQIRFIEYMPIGNQQSEWSKQYQSLSIVKNIAETIGIYTEHERKQLAGPARTFSFENAKGSFGLIHPISNEFCAGCNRLRLTADGHLKSCLFWEAEVPVKALAYDHHALIDAYKRALFLKPKSHEMGHTMYEQGTPTVRAMSAIGG</sequence>
<keyword evidence="2 10" id="KW-0949">S-adenosyl-L-methionine</keyword>